<dbReference type="AlphaFoldDB" id="A0AAJ0D9S7"/>
<evidence type="ECO:0000313" key="3">
    <source>
        <dbReference type="Proteomes" id="UP001271007"/>
    </source>
</evidence>
<accession>A0AAJ0D9S7</accession>
<evidence type="ECO:0000256" key="1">
    <source>
        <dbReference type="SAM" id="MobiDB-lite"/>
    </source>
</evidence>
<reference evidence="2" key="1">
    <citation type="submission" date="2023-04" db="EMBL/GenBank/DDBJ databases">
        <title>Black Yeasts Isolated from many extreme environments.</title>
        <authorList>
            <person name="Coleine C."/>
            <person name="Stajich J.E."/>
            <person name="Selbmann L."/>
        </authorList>
    </citation>
    <scope>NUCLEOTIDE SEQUENCE</scope>
    <source>
        <strain evidence="2">CCFEE 5312</strain>
    </source>
</reference>
<comment type="caution">
    <text evidence="2">The sequence shown here is derived from an EMBL/GenBank/DDBJ whole genome shotgun (WGS) entry which is preliminary data.</text>
</comment>
<organism evidence="2 3">
    <name type="scientific">Extremus antarcticus</name>
    <dbReference type="NCBI Taxonomy" id="702011"/>
    <lineage>
        <taxon>Eukaryota</taxon>
        <taxon>Fungi</taxon>
        <taxon>Dikarya</taxon>
        <taxon>Ascomycota</taxon>
        <taxon>Pezizomycotina</taxon>
        <taxon>Dothideomycetes</taxon>
        <taxon>Dothideomycetidae</taxon>
        <taxon>Mycosphaerellales</taxon>
        <taxon>Extremaceae</taxon>
        <taxon>Extremus</taxon>
    </lineage>
</organism>
<sequence length="217" mass="24535">MADPTPLRDRPQERNTPKDVEAEQTRHFANATGSGVPQNVISDMQIYAQDAQAHESYRTYSEIPFIYEIMIKPDWNKAVKEFGRTWVAHESNLERAAKQVGRPVPSFAEVQERLAGEGKPLEDIPDPTDRSYLLRGFCIFRLKAKNQEEDWEPHRGFLGCDASQPQTVVFIALQDLDSRNGFFMNLKEGNDVCLDSRPDIQVPRSGGGLGIYLALNL</sequence>
<name>A0AAJ0D9S7_9PEZI</name>
<dbReference type="Proteomes" id="UP001271007">
    <property type="component" value="Unassembled WGS sequence"/>
</dbReference>
<evidence type="ECO:0000313" key="2">
    <source>
        <dbReference type="EMBL" id="KAK3045711.1"/>
    </source>
</evidence>
<feature type="compositionally biased region" description="Basic and acidic residues" evidence="1">
    <location>
        <begin position="1"/>
        <end position="26"/>
    </location>
</feature>
<protein>
    <submittedName>
        <fullName evidence="2">Uncharacterized protein</fullName>
    </submittedName>
</protein>
<dbReference type="EMBL" id="JAWDJX010000165">
    <property type="protein sequence ID" value="KAK3045711.1"/>
    <property type="molecule type" value="Genomic_DNA"/>
</dbReference>
<gene>
    <name evidence="2" type="ORF">LTR09_012745</name>
</gene>
<proteinExistence type="predicted"/>
<feature type="region of interest" description="Disordered" evidence="1">
    <location>
        <begin position="1"/>
        <end position="35"/>
    </location>
</feature>
<keyword evidence="3" id="KW-1185">Reference proteome</keyword>